<comment type="caution">
    <text evidence="2">The sequence shown here is derived from an EMBL/GenBank/DDBJ whole genome shotgun (WGS) entry which is preliminary data.</text>
</comment>
<gene>
    <name evidence="2" type="ORF">COU18_02260</name>
</gene>
<feature type="compositionally biased region" description="Low complexity" evidence="1">
    <location>
        <begin position="22"/>
        <end position="33"/>
    </location>
</feature>
<organism evidence="2 3">
    <name type="scientific">Candidatus Kaiserbacteria bacterium CG10_big_fil_rev_8_21_14_0_10_51_14</name>
    <dbReference type="NCBI Taxonomy" id="1974610"/>
    <lineage>
        <taxon>Bacteria</taxon>
        <taxon>Candidatus Kaiseribacteriota</taxon>
    </lineage>
</organism>
<accession>A0A2H0UDN2</accession>
<dbReference type="AlphaFoldDB" id="A0A2H0UDN2"/>
<reference evidence="3" key="1">
    <citation type="submission" date="2017-09" db="EMBL/GenBank/DDBJ databases">
        <title>Depth-based differentiation of microbial function through sediment-hosted aquifers and enrichment of novel symbionts in the deep terrestrial subsurface.</title>
        <authorList>
            <person name="Probst A.J."/>
            <person name="Ladd B."/>
            <person name="Jarett J.K."/>
            <person name="Geller-Mcgrath D.E."/>
            <person name="Sieber C.M.K."/>
            <person name="Emerson J.B."/>
            <person name="Anantharaman K."/>
            <person name="Thomas B.C."/>
            <person name="Malmstrom R."/>
            <person name="Stieglmeier M."/>
            <person name="Klingl A."/>
            <person name="Woyke T."/>
            <person name="Ryan C.M."/>
            <person name="Banfield J.F."/>
        </authorList>
    </citation>
    <scope>NUCLEOTIDE SEQUENCE [LARGE SCALE GENOMIC DNA]</scope>
</reference>
<evidence type="ECO:0000256" key="1">
    <source>
        <dbReference type="SAM" id="MobiDB-lite"/>
    </source>
</evidence>
<name>A0A2H0UDN2_9BACT</name>
<protein>
    <submittedName>
        <fullName evidence="2">Uncharacterized protein</fullName>
    </submittedName>
</protein>
<dbReference type="Proteomes" id="UP000231192">
    <property type="component" value="Unassembled WGS sequence"/>
</dbReference>
<feature type="region of interest" description="Disordered" evidence="1">
    <location>
        <begin position="1"/>
        <end position="33"/>
    </location>
</feature>
<proteinExistence type="predicted"/>
<evidence type="ECO:0000313" key="2">
    <source>
        <dbReference type="EMBL" id="PIR83786.1"/>
    </source>
</evidence>
<evidence type="ECO:0000313" key="3">
    <source>
        <dbReference type="Proteomes" id="UP000231192"/>
    </source>
</evidence>
<dbReference type="EMBL" id="PFBK01000007">
    <property type="protein sequence ID" value="PIR83786.1"/>
    <property type="molecule type" value="Genomic_DNA"/>
</dbReference>
<sequence length="107" mass="10776">MMRTERSAGAEDTVGAVGAGVEGSSTTVGAGSTTTSSEGAIAIVALPWACLVEVELGRKRIEIGTSSTTLPKTRGVIEISFVSLETVNAAPHGIPFMNPAARAGVCS</sequence>